<gene>
    <name evidence="3" type="ORF">GHO39_22680</name>
    <name evidence="2" type="ORF">GHO40_23090</name>
</gene>
<dbReference type="RefSeq" id="WP_153330466.1">
    <property type="nucleotide sequence ID" value="NZ_WIWI01000078.1"/>
</dbReference>
<accession>A0A7X1XI18</accession>
<feature type="domain" description="Cyclic-phosphate processing Receiver" evidence="1">
    <location>
        <begin position="1"/>
        <end position="87"/>
    </location>
</feature>
<dbReference type="EMBL" id="WIWJ01000059">
    <property type="protein sequence ID" value="MQT49592.1"/>
    <property type="molecule type" value="Genomic_DNA"/>
</dbReference>
<reference evidence="4 5" key="1">
    <citation type="submission" date="2019-10" db="EMBL/GenBank/DDBJ databases">
        <title>Evaluation of single-gene subtyping targets for Pseudomonas.</title>
        <authorList>
            <person name="Reichler S.J."/>
            <person name="Orsi R.H."/>
            <person name="Wiedmann M."/>
            <person name="Martin N.H."/>
            <person name="Murphy S.I."/>
        </authorList>
    </citation>
    <scope>NUCLEOTIDE SEQUENCE [LARGE SCALE GENOMIC DNA]</scope>
    <source>
        <strain evidence="3 5">FSL R10-3254</strain>
        <strain evidence="2 4">FSL R10-3257</strain>
    </source>
</reference>
<dbReference type="Proteomes" id="UP000441404">
    <property type="component" value="Unassembled WGS sequence"/>
</dbReference>
<dbReference type="EMBL" id="WIWI01000078">
    <property type="protein sequence ID" value="MQT91920.1"/>
    <property type="molecule type" value="Genomic_DNA"/>
</dbReference>
<organism evidence="3 5">
    <name type="scientific">Pseudomonas helleri</name>
    <dbReference type="NCBI Taxonomy" id="1608996"/>
    <lineage>
        <taxon>Bacteria</taxon>
        <taxon>Pseudomonadati</taxon>
        <taxon>Pseudomonadota</taxon>
        <taxon>Gammaproteobacteria</taxon>
        <taxon>Pseudomonadales</taxon>
        <taxon>Pseudomonadaceae</taxon>
        <taxon>Pseudomonas</taxon>
    </lineage>
</organism>
<sequence length="113" mass="12698">MKVFLDDERPTPDGWIRAYWLDEVISLLLTGSVRLLSLDHDLGDDQRGTGYDVILWIEREVALNGFSPPTILIHSANPAAAQRMNAGVESVLRLVSESAKNLEVINERNGLWR</sequence>
<comment type="caution">
    <text evidence="3">The sequence shown here is derived from an EMBL/GenBank/DDBJ whole genome shotgun (WGS) entry which is preliminary data.</text>
</comment>
<evidence type="ECO:0000313" key="4">
    <source>
        <dbReference type="Proteomes" id="UP000441404"/>
    </source>
</evidence>
<dbReference type="Pfam" id="PF20274">
    <property type="entry name" value="cREC_REC"/>
    <property type="match status" value="1"/>
</dbReference>
<evidence type="ECO:0000313" key="3">
    <source>
        <dbReference type="EMBL" id="MQT91920.1"/>
    </source>
</evidence>
<dbReference type="AlphaFoldDB" id="A0A7X1XI18"/>
<dbReference type="Proteomes" id="UP000489190">
    <property type="component" value="Unassembled WGS sequence"/>
</dbReference>
<dbReference type="InterPro" id="IPR046909">
    <property type="entry name" value="cREC_REC"/>
</dbReference>
<proteinExistence type="predicted"/>
<protein>
    <recommendedName>
        <fullName evidence="1">Cyclic-phosphate processing Receiver domain-containing protein</fullName>
    </recommendedName>
</protein>
<evidence type="ECO:0000313" key="2">
    <source>
        <dbReference type="EMBL" id="MQT49592.1"/>
    </source>
</evidence>
<evidence type="ECO:0000313" key="5">
    <source>
        <dbReference type="Proteomes" id="UP000489190"/>
    </source>
</evidence>
<evidence type="ECO:0000259" key="1">
    <source>
        <dbReference type="Pfam" id="PF20274"/>
    </source>
</evidence>
<name>A0A7X1XI18_9PSED</name>